<keyword evidence="5" id="KW-1185">Reference proteome</keyword>
<evidence type="ECO:0000256" key="3">
    <source>
        <dbReference type="SAM" id="SignalP"/>
    </source>
</evidence>
<evidence type="ECO:0000313" key="5">
    <source>
        <dbReference type="Proteomes" id="UP001523550"/>
    </source>
</evidence>
<keyword evidence="3" id="KW-0732">Signal</keyword>
<dbReference type="PANTHER" id="PTHR24104">
    <property type="entry name" value="E3 UBIQUITIN-PROTEIN LIGASE NHLRC1-RELATED"/>
    <property type="match status" value="1"/>
</dbReference>
<feature type="chain" id="PRO_5046349359" description="NHL repeat-containing protein" evidence="3">
    <location>
        <begin position="19"/>
        <end position="402"/>
    </location>
</feature>
<dbReference type="InterPro" id="IPR050952">
    <property type="entry name" value="TRIM-NHL_E3_ligases"/>
</dbReference>
<comment type="caution">
    <text evidence="4">The sequence shown here is derived from an EMBL/GenBank/DDBJ whole genome shotgun (WGS) entry which is preliminary data.</text>
</comment>
<evidence type="ECO:0008006" key="6">
    <source>
        <dbReference type="Google" id="ProtNLM"/>
    </source>
</evidence>
<organism evidence="4 5">
    <name type="scientific">Natronospira proteinivora</name>
    <dbReference type="NCBI Taxonomy" id="1807133"/>
    <lineage>
        <taxon>Bacteria</taxon>
        <taxon>Pseudomonadati</taxon>
        <taxon>Pseudomonadota</taxon>
        <taxon>Gammaproteobacteria</taxon>
        <taxon>Natronospirales</taxon>
        <taxon>Natronospiraceae</taxon>
        <taxon>Natronospira</taxon>
    </lineage>
</organism>
<name>A0ABT1GAL9_9GAMM</name>
<dbReference type="CDD" id="cd05819">
    <property type="entry name" value="NHL"/>
    <property type="match status" value="1"/>
</dbReference>
<dbReference type="SUPFAM" id="SSF63825">
    <property type="entry name" value="YWTD domain"/>
    <property type="match status" value="1"/>
</dbReference>
<dbReference type="EMBL" id="JALJYF010000002">
    <property type="protein sequence ID" value="MCP1728375.1"/>
    <property type="molecule type" value="Genomic_DNA"/>
</dbReference>
<gene>
    <name evidence="4" type="ORF">J2T60_002375</name>
</gene>
<accession>A0ABT1GAL9</accession>
<dbReference type="InterPro" id="IPR011042">
    <property type="entry name" value="6-blade_b-propeller_TolB-like"/>
</dbReference>
<dbReference type="InterPro" id="IPR001258">
    <property type="entry name" value="NHL_repeat"/>
</dbReference>
<keyword evidence="1" id="KW-0677">Repeat</keyword>
<dbReference type="Proteomes" id="UP001523550">
    <property type="component" value="Unassembled WGS sequence"/>
</dbReference>
<feature type="region of interest" description="Disordered" evidence="2">
    <location>
        <begin position="345"/>
        <end position="370"/>
    </location>
</feature>
<feature type="signal peptide" evidence="3">
    <location>
        <begin position="1"/>
        <end position="18"/>
    </location>
</feature>
<dbReference type="Gene3D" id="2.120.10.30">
    <property type="entry name" value="TolB, C-terminal domain"/>
    <property type="match status" value="3"/>
</dbReference>
<feature type="compositionally biased region" description="Polar residues" evidence="2">
    <location>
        <begin position="352"/>
        <end position="369"/>
    </location>
</feature>
<dbReference type="RefSeq" id="WP_253450392.1">
    <property type="nucleotide sequence ID" value="NZ_JALJYF010000002.1"/>
</dbReference>
<proteinExistence type="predicted"/>
<evidence type="ECO:0000256" key="2">
    <source>
        <dbReference type="SAM" id="MobiDB-lite"/>
    </source>
</evidence>
<sequence>MPTVIKLLLISLAWLLLAGSDGCPFDLDGLIDDTGGGTDGLTHAEAEWVVGQPDFTSGTTGRSADADTLNDPVGLTLASNRLFVADFANNRVMVYQPVPDTNNETAAFVLGQPDFTESERNRADEGMARPQGLLARSWGLVLADSDNHRVLLWDSLPGSGNVSPDRAFGQPDVASDLGSACTDDGLNQPWGLSLSDDRLVVADHGNHRLMIWDRNDPSGQPAAGVLGQFDAFSCNANGGEGVPAGDTFNRPAGIWSDGNRLAVADQNNNRVLLWDSFPDAGEPADRVLGQADFSSRNRNAGDLERGMNAPSDVFWANGRLFVADQDNHRILVYSGWPTGDHVRPDAVIGQPDRNSSQANNTGDENTINARSLRRPETVWADDSRLIVSDTGNDRVLMFSLDN</sequence>
<protein>
    <recommendedName>
        <fullName evidence="6">NHL repeat-containing protein</fullName>
    </recommendedName>
</protein>
<evidence type="ECO:0000313" key="4">
    <source>
        <dbReference type="EMBL" id="MCP1728375.1"/>
    </source>
</evidence>
<dbReference type="PANTHER" id="PTHR24104:SF25">
    <property type="entry name" value="PROTEIN LIN-41"/>
    <property type="match status" value="1"/>
</dbReference>
<reference evidence="4 5" key="1">
    <citation type="submission" date="2022-03" db="EMBL/GenBank/DDBJ databases">
        <title>Genomic Encyclopedia of Type Strains, Phase III (KMG-III): the genomes of soil and plant-associated and newly described type strains.</title>
        <authorList>
            <person name="Whitman W."/>
        </authorList>
    </citation>
    <scope>NUCLEOTIDE SEQUENCE [LARGE SCALE GENOMIC DNA]</scope>
    <source>
        <strain evidence="4 5">BSker1</strain>
    </source>
</reference>
<dbReference type="Pfam" id="PF01436">
    <property type="entry name" value="NHL"/>
    <property type="match status" value="1"/>
</dbReference>
<evidence type="ECO:0000256" key="1">
    <source>
        <dbReference type="ARBA" id="ARBA00022737"/>
    </source>
</evidence>